<keyword evidence="3" id="KW-0238">DNA-binding</keyword>
<evidence type="ECO:0000256" key="3">
    <source>
        <dbReference type="ARBA" id="ARBA00023125"/>
    </source>
</evidence>
<dbReference type="Pfam" id="PF00126">
    <property type="entry name" value="HTH_1"/>
    <property type="match status" value="1"/>
</dbReference>
<keyword evidence="4" id="KW-0804">Transcription</keyword>
<dbReference type="InterPro" id="IPR050950">
    <property type="entry name" value="HTH-type_LysR_regulators"/>
</dbReference>
<dbReference type="PANTHER" id="PTHR30419:SF30">
    <property type="entry name" value="LYSR FAMILY TRANSCRIPTIONAL REGULATOR"/>
    <property type="match status" value="1"/>
</dbReference>
<feature type="domain" description="HTH lysR-type" evidence="5">
    <location>
        <begin position="1"/>
        <end position="58"/>
    </location>
</feature>
<sequence>MKDHQLKALVQVADCGSIRAAARAMHLSPSALTKALRELEEDVGAELLTRSYKGVEFTPAGSALLMRARLVLATLDKARDEVRYLRGGAGAKITAAITPTIATTALPGVLKDFERLQPDAQLTLIEGMMTSVIPALHEGSIDFAVVITDPEDLPHDMDFEPLGLVRGTVVGREGHPLADAQAWSELKDARWVLNLIHGSTGQHLIDWLERSGLERPVNPLLCTSPTLMLELTRHTDLIGFGPEPLFLDPMFSVGVQRFTGLPPAPPMSLGILTLRGVPLSAAARPLAELFARHIRQPTPVIPS</sequence>
<organism evidence="6 7">
    <name type="scientific">Billgrantia campisalis</name>
    <dbReference type="NCBI Taxonomy" id="74661"/>
    <lineage>
        <taxon>Bacteria</taxon>
        <taxon>Pseudomonadati</taxon>
        <taxon>Pseudomonadota</taxon>
        <taxon>Gammaproteobacteria</taxon>
        <taxon>Oceanospirillales</taxon>
        <taxon>Halomonadaceae</taxon>
        <taxon>Billgrantia</taxon>
    </lineage>
</organism>
<dbReference type="InterPro" id="IPR000847">
    <property type="entry name" value="LysR_HTH_N"/>
</dbReference>
<reference evidence="6 7" key="1">
    <citation type="submission" date="2020-05" db="EMBL/GenBank/DDBJ databases">
        <title>Comparative genomic analysis of denitrifying bacteria from Halomonas genus.</title>
        <authorList>
            <person name="Wang L."/>
            <person name="Shao Z."/>
        </authorList>
    </citation>
    <scope>NUCLEOTIDE SEQUENCE [LARGE SCALE GENOMIC DNA]</scope>
    <source>
        <strain evidence="6 7">A4</strain>
    </source>
</reference>
<proteinExistence type="inferred from homology"/>
<evidence type="ECO:0000313" key="6">
    <source>
        <dbReference type="EMBL" id="MCG6656767.1"/>
    </source>
</evidence>
<gene>
    <name evidence="6" type="ORF">HOP52_03120</name>
</gene>
<dbReference type="EMBL" id="JABFUC010000002">
    <property type="protein sequence ID" value="MCG6656767.1"/>
    <property type="molecule type" value="Genomic_DNA"/>
</dbReference>
<dbReference type="Gene3D" id="1.10.10.10">
    <property type="entry name" value="Winged helix-like DNA-binding domain superfamily/Winged helix DNA-binding domain"/>
    <property type="match status" value="1"/>
</dbReference>
<dbReference type="Pfam" id="PF03466">
    <property type="entry name" value="LysR_substrate"/>
    <property type="match status" value="1"/>
</dbReference>
<comment type="caution">
    <text evidence="6">The sequence shown here is derived from an EMBL/GenBank/DDBJ whole genome shotgun (WGS) entry which is preliminary data.</text>
</comment>
<dbReference type="Proteomes" id="UP000814385">
    <property type="component" value="Unassembled WGS sequence"/>
</dbReference>
<evidence type="ECO:0000256" key="2">
    <source>
        <dbReference type="ARBA" id="ARBA00023015"/>
    </source>
</evidence>
<dbReference type="PROSITE" id="PS50931">
    <property type="entry name" value="HTH_LYSR"/>
    <property type="match status" value="1"/>
</dbReference>
<dbReference type="SUPFAM" id="SSF53850">
    <property type="entry name" value="Periplasmic binding protein-like II"/>
    <property type="match status" value="1"/>
</dbReference>
<evidence type="ECO:0000259" key="5">
    <source>
        <dbReference type="PROSITE" id="PS50931"/>
    </source>
</evidence>
<dbReference type="SUPFAM" id="SSF46785">
    <property type="entry name" value="Winged helix' DNA-binding domain"/>
    <property type="match status" value="1"/>
</dbReference>
<protein>
    <submittedName>
        <fullName evidence="6">LysR family transcriptional regulator</fullName>
    </submittedName>
</protein>
<keyword evidence="7" id="KW-1185">Reference proteome</keyword>
<keyword evidence="2" id="KW-0805">Transcription regulation</keyword>
<comment type="similarity">
    <text evidence="1">Belongs to the LysR transcriptional regulatory family.</text>
</comment>
<name>A0ABS9P690_9GAMM</name>
<dbReference type="PANTHER" id="PTHR30419">
    <property type="entry name" value="HTH-TYPE TRANSCRIPTIONAL REGULATOR YBHD"/>
    <property type="match status" value="1"/>
</dbReference>
<evidence type="ECO:0000313" key="7">
    <source>
        <dbReference type="Proteomes" id="UP000814385"/>
    </source>
</evidence>
<evidence type="ECO:0000256" key="1">
    <source>
        <dbReference type="ARBA" id="ARBA00009437"/>
    </source>
</evidence>
<dbReference type="InterPro" id="IPR036390">
    <property type="entry name" value="WH_DNA-bd_sf"/>
</dbReference>
<dbReference type="InterPro" id="IPR036388">
    <property type="entry name" value="WH-like_DNA-bd_sf"/>
</dbReference>
<evidence type="ECO:0000256" key="4">
    <source>
        <dbReference type="ARBA" id="ARBA00023163"/>
    </source>
</evidence>
<dbReference type="RefSeq" id="WP_238975804.1">
    <property type="nucleotide sequence ID" value="NZ_JABFUC010000002.1"/>
</dbReference>
<dbReference type="Gene3D" id="3.40.190.10">
    <property type="entry name" value="Periplasmic binding protein-like II"/>
    <property type="match status" value="2"/>
</dbReference>
<dbReference type="InterPro" id="IPR005119">
    <property type="entry name" value="LysR_subst-bd"/>
</dbReference>
<accession>A0ABS9P690</accession>